<dbReference type="HOGENOM" id="CLU_026126_11_1_0"/>
<protein>
    <recommendedName>
        <fullName evidence="1">Glutaredoxin domain-containing protein</fullName>
    </recommendedName>
</protein>
<dbReference type="EMBL" id="AP012029">
    <property type="protein sequence ID" value="BAJ64103.1"/>
    <property type="molecule type" value="Genomic_DNA"/>
</dbReference>
<dbReference type="STRING" id="926569.ANT_20770"/>
<dbReference type="SUPFAM" id="SSF52833">
    <property type="entry name" value="Thioredoxin-like"/>
    <property type="match status" value="1"/>
</dbReference>
<sequence>MADEIIIYGTSWCGDSRRARRIFDDYHIPYRWVDIDEDMEGRKFVESVNNGFRSVPTIVFPDGSILVEPRSTELKRKLGVDSEGV</sequence>
<dbReference type="Proteomes" id="UP000008922">
    <property type="component" value="Chromosome"/>
</dbReference>
<dbReference type="KEGG" id="atm:ANT_20770"/>
<accession>E8MXM2</accession>
<reference evidence="2 3" key="1">
    <citation type="submission" date="2010-12" db="EMBL/GenBank/DDBJ databases">
        <title>Whole genome sequence of Anaerolinea thermophila UNI-1.</title>
        <authorList>
            <person name="Narita-Yamada S."/>
            <person name="Kishi E."/>
            <person name="Watanabe Y."/>
            <person name="Takasaki K."/>
            <person name="Ankai A."/>
            <person name="Oguchi A."/>
            <person name="Fukui S."/>
            <person name="Takahashi M."/>
            <person name="Yashiro I."/>
            <person name="Hosoyama A."/>
            <person name="Sekiguchi Y."/>
            <person name="Hanada S."/>
            <person name="Fujita N."/>
        </authorList>
    </citation>
    <scope>NUCLEOTIDE SEQUENCE [LARGE SCALE GENOMIC DNA]</scope>
    <source>
        <strain evidence="3">DSM 14523 / JCM 11388 / NBRC 100420 / UNI-1</strain>
    </source>
</reference>
<name>E8MXM2_ANATU</name>
<dbReference type="eggNOG" id="COG0695">
    <property type="taxonomic scope" value="Bacteria"/>
</dbReference>
<keyword evidence="3" id="KW-1185">Reference proteome</keyword>
<dbReference type="RefSeq" id="WP_013560473.1">
    <property type="nucleotide sequence ID" value="NC_014960.1"/>
</dbReference>
<proteinExistence type="predicted"/>
<dbReference type="Gene3D" id="3.40.30.10">
    <property type="entry name" value="Glutaredoxin"/>
    <property type="match status" value="1"/>
</dbReference>
<gene>
    <name evidence="2" type="ordered locus">ANT_20770</name>
</gene>
<evidence type="ECO:0000259" key="1">
    <source>
        <dbReference type="Pfam" id="PF00462"/>
    </source>
</evidence>
<organism evidence="2 3">
    <name type="scientific">Anaerolinea thermophila (strain DSM 14523 / JCM 11388 / NBRC 100420 / UNI-1)</name>
    <dbReference type="NCBI Taxonomy" id="926569"/>
    <lineage>
        <taxon>Bacteria</taxon>
        <taxon>Bacillati</taxon>
        <taxon>Chloroflexota</taxon>
        <taxon>Anaerolineae</taxon>
        <taxon>Anaerolineales</taxon>
        <taxon>Anaerolineaceae</taxon>
        <taxon>Anaerolinea</taxon>
    </lineage>
</organism>
<dbReference type="CDD" id="cd02976">
    <property type="entry name" value="NrdH"/>
    <property type="match status" value="1"/>
</dbReference>
<dbReference type="AlphaFoldDB" id="E8MXM2"/>
<evidence type="ECO:0000313" key="3">
    <source>
        <dbReference type="Proteomes" id="UP000008922"/>
    </source>
</evidence>
<dbReference type="Pfam" id="PF00462">
    <property type="entry name" value="Glutaredoxin"/>
    <property type="match status" value="1"/>
</dbReference>
<dbReference type="InterPro" id="IPR002109">
    <property type="entry name" value="Glutaredoxin"/>
</dbReference>
<dbReference type="PROSITE" id="PS51354">
    <property type="entry name" value="GLUTAREDOXIN_2"/>
    <property type="match status" value="1"/>
</dbReference>
<dbReference type="InParanoid" id="E8MXM2"/>
<evidence type="ECO:0000313" key="2">
    <source>
        <dbReference type="EMBL" id="BAJ64103.1"/>
    </source>
</evidence>
<dbReference type="OrthoDB" id="166296at2"/>
<feature type="domain" description="Glutaredoxin" evidence="1">
    <location>
        <begin position="5"/>
        <end position="60"/>
    </location>
</feature>
<dbReference type="InterPro" id="IPR036249">
    <property type="entry name" value="Thioredoxin-like_sf"/>
</dbReference>